<reference evidence="5 6" key="1">
    <citation type="submission" date="2020-02" db="EMBL/GenBank/DDBJ databases">
        <title>Rhodobacter translucens sp. nov., a novel bacterium isolated from activated sludge.</title>
        <authorList>
            <person name="Liu J."/>
        </authorList>
    </citation>
    <scope>NUCLEOTIDE SEQUENCE [LARGE SCALE GENOMIC DNA]</scope>
    <source>
        <strain evidence="5 6">HX-7-19</strain>
    </source>
</reference>
<feature type="domain" description="Glycosyl transferase family 1" evidence="4">
    <location>
        <begin position="163"/>
        <end position="329"/>
    </location>
</feature>
<dbReference type="Proteomes" id="UP000474758">
    <property type="component" value="Unassembled WGS sequence"/>
</dbReference>
<gene>
    <name evidence="5" type="ORF">G5V65_12515</name>
</gene>
<dbReference type="EMBL" id="JAALFE010000011">
    <property type="protein sequence ID" value="NGQ91722.1"/>
    <property type="molecule type" value="Genomic_DNA"/>
</dbReference>
<dbReference type="AlphaFoldDB" id="A0A6M1TZK0"/>
<comment type="caution">
    <text evidence="5">The sequence shown here is derived from an EMBL/GenBank/DDBJ whole genome shotgun (WGS) entry which is preliminary data.</text>
</comment>
<evidence type="ECO:0000259" key="4">
    <source>
        <dbReference type="Pfam" id="PF00534"/>
    </source>
</evidence>
<dbReference type="PANTHER" id="PTHR12526:SF640">
    <property type="entry name" value="COLANIC ACID BIOSYNTHESIS GLYCOSYLTRANSFERASE WCAL-RELATED"/>
    <property type="match status" value="1"/>
</dbReference>
<dbReference type="SUPFAM" id="SSF53756">
    <property type="entry name" value="UDP-Glycosyltransferase/glycogen phosphorylase"/>
    <property type="match status" value="1"/>
</dbReference>
<keyword evidence="3 5" id="KW-0808">Transferase</keyword>
<protein>
    <submittedName>
        <fullName evidence="5">Glycosyltransferase family 4 protein</fullName>
    </submittedName>
</protein>
<evidence type="ECO:0000256" key="3">
    <source>
        <dbReference type="ARBA" id="ARBA00022679"/>
    </source>
</evidence>
<sequence>MTKAPELYVTNLNPRFTGVSATAAAVLACQARQMRVVLVGHALPGCPEPVTRRAALALAREAPEGRAFSIWHVRRNPEMQLALFARDVLRLPVRIVFTSAAQRRHSAWPRWLISRMDAVIATTEAAAGFVPDCRAVVPHGVDTARFAPAADRAAAWRASGFPGDYGILTVGRIRPEKGTDLFVRAMIRALPALPGAVAVVAGMAKGGDEAFLEGLKAEVAAAGLGGRILFPGEVAAERMPALMQGAGLLMALPRYEGYGVTPIEAMACGVPIIASRTGHFQEFAGRAGGNDQAGLVVPLEDWQAAAEAAVALLSDAPRHAAWAAAARERALRLFGVEREAAGIRAVYDDLWAGR</sequence>
<dbReference type="GO" id="GO:0016757">
    <property type="term" value="F:glycosyltransferase activity"/>
    <property type="evidence" value="ECO:0007669"/>
    <property type="project" value="UniProtKB-KW"/>
</dbReference>
<dbReference type="PANTHER" id="PTHR12526">
    <property type="entry name" value="GLYCOSYLTRANSFERASE"/>
    <property type="match status" value="1"/>
</dbReference>
<evidence type="ECO:0000256" key="2">
    <source>
        <dbReference type="ARBA" id="ARBA00022676"/>
    </source>
</evidence>
<evidence type="ECO:0000313" key="6">
    <source>
        <dbReference type="Proteomes" id="UP000474758"/>
    </source>
</evidence>
<proteinExistence type="inferred from homology"/>
<organism evidence="5 6">
    <name type="scientific">Paragemmobacter kunshanensis</name>
    <dbReference type="NCBI Taxonomy" id="2583234"/>
    <lineage>
        <taxon>Bacteria</taxon>
        <taxon>Pseudomonadati</taxon>
        <taxon>Pseudomonadota</taxon>
        <taxon>Alphaproteobacteria</taxon>
        <taxon>Rhodobacterales</taxon>
        <taxon>Paracoccaceae</taxon>
        <taxon>Paragemmobacter</taxon>
    </lineage>
</organism>
<dbReference type="Gene3D" id="3.40.50.2000">
    <property type="entry name" value="Glycogen Phosphorylase B"/>
    <property type="match status" value="2"/>
</dbReference>
<evidence type="ECO:0000313" key="5">
    <source>
        <dbReference type="EMBL" id="NGQ91722.1"/>
    </source>
</evidence>
<dbReference type="InterPro" id="IPR001296">
    <property type="entry name" value="Glyco_trans_1"/>
</dbReference>
<dbReference type="RefSeq" id="WP_165050567.1">
    <property type="nucleotide sequence ID" value="NZ_JAALFE010000011.1"/>
</dbReference>
<accession>A0A6M1TZK0</accession>
<dbReference type="Pfam" id="PF00534">
    <property type="entry name" value="Glycos_transf_1"/>
    <property type="match status" value="1"/>
</dbReference>
<keyword evidence="2" id="KW-0328">Glycosyltransferase</keyword>
<comment type="similarity">
    <text evidence="1">Belongs to the glycosyltransferase group 1 family. Glycosyltransferase 4 subfamily.</text>
</comment>
<keyword evidence="6" id="KW-1185">Reference proteome</keyword>
<dbReference type="PROSITE" id="PS51257">
    <property type="entry name" value="PROKAR_LIPOPROTEIN"/>
    <property type="match status" value="1"/>
</dbReference>
<dbReference type="CDD" id="cd03801">
    <property type="entry name" value="GT4_PimA-like"/>
    <property type="match status" value="1"/>
</dbReference>
<name>A0A6M1TZK0_9RHOB</name>
<evidence type="ECO:0000256" key="1">
    <source>
        <dbReference type="ARBA" id="ARBA00009481"/>
    </source>
</evidence>